<dbReference type="RefSeq" id="WP_123611846.1">
    <property type="nucleotide sequence ID" value="NZ_CAOMEY010000013.1"/>
</dbReference>
<sequence length="108" mass="11943">MKQAKKNAPMLTISIGGKDLPCRVTMGAMVRFKRSAGYDISQLDSSNLEDLLVFIWCCVLSACNADGVEFDMDFETFADKLNADDVARFFQSMDSPGSDEKKTTPRST</sequence>
<dbReference type="Proteomes" id="UP000306630">
    <property type="component" value="Unassembled WGS sequence"/>
</dbReference>
<dbReference type="EMBL" id="SRYD01000015">
    <property type="protein sequence ID" value="TGY74975.1"/>
    <property type="molecule type" value="Genomic_DNA"/>
</dbReference>
<reference evidence="1 2" key="1">
    <citation type="submission" date="2019-04" db="EMBL/GenBank/DDBJ databases">
        <title>Microbes associate with the intestines of laboratory mice.</title>
        <authorList>
            <person name="Navarre W."/>
            <person name="Wong E."/>
            <person name="Huang K."/>
            <person name="Tropini C."/>
            <person name="Ng K."/>
            <person name="Yu B."/>
        </authorList>
    </citation>
    <scope>NUCLEOTIDE SEQUENCE [LARGE SCALE GENOMIC DNA]</scope>
    <source>
        <strain evidence="1 2">NM06_A21</strain>
    </source>
</reference>
<gene>
    <name evidence="1" type="ORF">E5333_04935</name>
</gene>
<proteinExistence type="predicted"/>
<evidence type="ECO:0000313" key="2">
    <source>
        <dbReference type="Proteomes" id="UP000306630"/>
    </source>
</evidence>
<dbReference type="AlphaFoldDB" id="A0A4S2FZM9"/>
<comment type="caution">
    <text evidence="1">The sequence shown here is derived from an EMBL/GenBank/DDBJ whole genome shotgun (WGS) entry which is preliminary data.</text>
</comment>
<organism evidence="1 2">
    <name type="scientific">Muribaculum intestinale</name>
    <dbReference type="NCBI Taxonomy" id="1796646"/>
    <lineage>
        <taxon>Bacteria</taxon>
        <taxon>Pseudomonadati</taxon>
        <taxon>Bacteroidota</taxon>
        <taxon>Bacteroidia</taxon>
        <taxon>Bacteroidales</taxon>
        <taxon>Muribaculaceae</taxon>
        <taxon>Muribaculum</taxon>
    </lineage>
</organism>
<accession>A0A4S2FZM9</accession>
<name>A0A4S2FZM9_9BACT</name>
<protein>
    <submittedName>
        <fullName evidence="1">Uncharacterized protein</fullName>
    </submittedName>
</protein>
<evidence type="ECO:0000313" key="1">
    <source>
        <dbReference type="EMBL" id="TGY74975.1"/>
    </source>
</evidence>